<sequence length="80" mass="8633">MLTSEQIRAARALLRWEQKDLASASGVSLPTVKRLETKPGPLNAHGLTLQALHRAFETAGIQFIPESGDGGLGVRLRGRD</sequence>
<organism evidence="2 3">
    <name type="scientific">Microvirga aerophila</name>
    <dbReference type="NCBI Taxonomy" id="670291"/>
    <lineage>
        <taxon>Bacteria</taxon>
        <taxon>Pseudomonadati</taxon>
        <taxon>Pseudomonadota</taxon>
        <taxon>Alphaproteobacteria</taxon>
        <taxon>Hyphomicrobiales</taxon>
        <taxon>Methylobacteriaceae</taxon>
        <taxon>Microvirga</taxon>
    </lineage>
</organism>
<dbReference type="Proteomes" id="UP000321085">
    <property type="component" value="Unassembled WGS sequence"/>
</dbReference>
<comment type="caution">
    <text evidence="2">The sequence shown here is derived from an EMBL/GenBank/DDBJ whole genome shotgun (WGS) entry which is preliminary data.</text>
</comment>
<accession>A0A512BWW4</accession>
<dbReference type="EMBL" id="BJYU01000062">
    <property type="protein sequence ID" value="GEO16347.1"/>
    <property type="molecule type" value="Genomic_DNA"/>
</dbReference>
<dbReference type="SMART" id="SM00530">
    <property type="entry name" value="HTH_XRE"/>
    <property type="match status" value="1"/>
</dbReference>
<proteinExistence type="predicted"/>
<dbReference type="Gene3D" id="1.10.260.40">
    <property type="entry name" value="lambda repressor-like DNA-binding domains"/>
    <property type="match status" value="1"/>
</dbReference>
<reference evidence="2 3" key="1">
    <citation type="submission" date="2019-07" db="EMBL/GenBank/DDBJ databases">
        <title>Whole genome shotgun sequence of Microvirga aerophila NBRC 106136.</title>
        <authorList>
            <person name="Hosoyama A."/>
            <person name="Uohara A."/>
            <person name="Ohji S."/>
            <person name="Ichikawa N."/>
        </authorList>
    </citation>
    <scope>NUCLEOTIDE SEQUENCE [LARGE SCALE GENOMIC DNA]</scope>
    <source>
        <strain evidence="2 3">NBRC 106136</strain>
    </source>
</reference>
<name>A0A512BWW4_9HYPH</name>
<dbReference type="SUPFAM" id="SSF47413">
    <property type="entry name" value="lambda repressor-like DNA-binding domains"/>
    <property type="match status" value="1"/>
</dbReference>
<feature type="domain" description="HTH cro/C1-type" evidence="1">
    <location>
        <begin position="7"/>
        <end position="37"/>
    </location>
</feature>
<protein>
    <submittedName>
        <fullName evidence="2">Transcriptional regulator</fullName>
    </submittedName>
</protein>
<evidence type="ECO:0000313" key="3">
    <source>
        <dbReference type="Proteomes" id="UP000321085"/>
    </source>
</evidence>
<evidence type="ECO:0000259" key="1">
    <source>
        <dbReference type="PROSITE" id="PS50943"/>
    </source>
</evidence>
<dbReference type="CDD" id="cd00093">
    <property type="entry name" value="HTH_XRE"/>
    <property type="match status" value="1"/>
</dbReference>
<dbReference type="InterPro" id="IPR010982">
    <property type="entry name" value="Lambda_DNA-bd_dom_sf"/>
</dbReference>
<dbReference type="InterPro" id="IPR001387">
    <property type="entry name" value="Cro/C1-type_HTH"/>
</dbReference>
<gene>
    <name evidence="2" type="ORF">MAE02_40430</name>
</gene>
<dbReference type="RefSeq" id="WP_114188372.1">
    <property type="nucleotide sequence ID" value="NZ_BJYU01000062.1"/>
</dbReference>
<evidence type="ECO:0000313" key="2">
    <source>
        <dbReference type="EMBL" id="GEO16347.1"/>
    </source>
</evidence>
<keyword evidence="3" id="KW-1185">Reference proteome</keyword>
<dbReference type="AlphaFoldDB" id="A0A512BWW4"/>
<dbReference type="GO" id="GO:0003677">
    <property type="term" value="F:DNA binding"/>
    <property type="evidence" value="ECO:0007669"/>
    <property type="project" value="InterPro"/>
</dbReference>
<dbReference type="OrthoDB" id="4419620at2"/>
<dbReference type="PROSITE" id="PS50943">
    <property type="entry name" value="HTH_CROC1"/>
    <property type="match status" value="1"/>
</dbReference>